<name>A0A5B0P5T5_PUCGR</name>
<feature type="signal peptide" evidence="1">
    <location>
        <begin position="1"/>
        <end position="20"/>
    </location>
</feature>
<dbReference type="Proteomes" id="UP000325313">
    <property type="component" value="Unassembled WGS sequence"/>
</dbReference>
<evidence type="ECO:0000313" key="3">
    <source>
        <dbReference type="EMBL" id="KAA1108030.1"/>
    </source>
</evidence>
<evidence type="ECO:0008006" key="6">
    <source>
        <dbReference type="Google" id="ProtNLM"/>
    </source>
</evidence>
<keyword evidence="1" id="KW-0732">Signal</keyword>
<evidence type="ECO:0000256" key="1">
    <source>
        <dbReference type="SAM" id="SignalP"/>
    </source>
</evidence>
<dbReference type="EMBL" id="VSWC01000067">
    <property type="protein sequence ID" value="KAA1096831.1"/>
    <property type="molecule type" value="Genomic_DNA"/>
</dbReference>
<keyword evidence="4" id="KW-1185">Reference proteome</keyword>
<dbReference type="EMBL" id="VDEP01000306">
    <property type="protein sequence ID" value="KAA1108030.1"/>
    <property type="molecule type" value="Genomic_DNA"/>
</dbReference>
<proteinExistence type="predicted"/>
<gene>
    <name evidence="2" type="ORF">PGT21_029717</name>
    <name evidence="3" type="ORF">PGTUg99_024994</name>
</gene>
<dbReference type="Proteomes" id="UP000324748">
    <property type="component" value="Unassembled WGS sequence"/>
</dbReference>
<evidence type="ECO:0000313" key="4">
    <source>
        <dbReference type="Proteomes" id="UP000324748"/>
    </source>
</evidence>
<sequence length="137" mass="14737">MVPRTILITVLMACIPAATASGVECANSDCGNTAQPIYYHNWPPEAMCGEDLGNGVCDKIRPKSYYKCEKCKSITFKNQPNPADTTPICKHKAKRILTLPLVQMPVVAASSSGAASQPPSGTPYEVVGNNVKCYKFL</sequence>
<evidence type="ECO:0000313" key="5">
    <source>
        <dbReference type="Proteomes" id="UP000325313"/>
    </source>
</evidence>
<protein>
    <recommendedName>
        <fullName evidence="6">Secreted protein</fullName>
    </recommendedName>
</protein>
<comment type="caution">
    <text evidence="2">The sequence shown here is derived from an EMBL/GenBank/DDBJ whole genome shotgun (WGS) entry which is preliminary data.</text>
</comment>
<accession>A0A5B0P5T5</accession>
<dbReference type="AlphaFoldDB" id="A0A5B0P5T5"/>
<reference evidence="4 5" key="1">
    <citation type="submission" date="2019-05" db="EMBL/GenBank/DDBJ databases">
        <title>Emergence of the Ug99 lineage of the wheat stem rust pathogen through somatic hybridization.</title>
        <authorList>
            <person name="Li F."/>
            <person name="Upadhyaya N.M."/>
            <person name="Sperschneider J."/>
            <person name="Matny O."/>
            <person name="Nguyen-Phuc H."/>
            <person name="Mago R."/>
            <person name="Raley C."/>
            <person name="Miller M.E."/>
            <person name="Silverstein K.A.T."/>
            <person name="Henningsen E."/>
            <person name="Hirsch C.D."/>
            <person name="Visser B."/>
            <person name="Pretorius Z.A."/>
            <person name="Steffenson B.J."/>
            <person name="Schwessinger B."/>
            <person name="Dodds P.N."/>
            <person name="Figueroa M."/>
        </authorList>
    </citation>
    <scope>NUCLEOTIDE SEQUENCE [LARGE SCALE GENOMIC DNA]</scope>
    <source>
        <strain evidence="2">21-0</strain>
        <strain evidence="3 5">Ug99</strain>
    </source>
</reference>
<feature type="chain" id="PRO_5036137649" description="Secreted protein" evidence="1">
    <location>
        <begin position="21"/>
        <end position="137"/>
    </location>
</feature>
<organism evidence="2 4">
    <name type="scientific">Puccinia graminis f. sp. tritici</name>
    <dbReference type="NCBI Taxonomy" id="56615"/>
    <lineage>
        <taxon>Eukaryota</taxon>
        <taxon>Fungi</taxon>
        <taxon>Dikarya</taxon>
        <taxon>Basidiomycota</taxon>
        <taxon>Pucciniomycotina</taxon>
        <taxon>Pucciniomycetes</taxon>
        <taxon>Pucciniales</taxon>
        <taxon>Pucciniaceae</taxon>
        <taxon>Puccinia</taxon>
    </lineage>
</organism>
<evidence type="ECO:0000313" key="2">
    <source>
        <dbReference type="EMBL" id="KAA1096831.1"/>
    </source>
</evidence>